<dbReference type="InterPro" id="IPR003728">
    <property type="entry name" value="Ribosome_maturation_RimP"/>
</dbReference>
<accession>A0A4R6VFM4</accession>
<dbReference type="NCBIfam" id="NF000932">
    <property type="entry name" value="PRK00092.2-5"/>
    <property type="match status" value="1"/>
</dbReference>
<keyword evidence="1 3" id="KW-0963">Cytoplasm</keyword>
<evidence type="ECO:0000256" key="4">
    <source>
        <dbReference type="SAM" id="MobiDB-lite"/>
    </source>
</evidence>
<feature type="compositionally biased region" description="Basic and acidic residues" evidence="4">
    <location>
        <begin position="200"/>
        <end position="209"/>
    </location>
</feature>
<evidence type="ECO:0000256" key="3">
    <source>
        <dbReference type="HAMAP-Rule" id="MF_01077"/>
    </source>
</evidence>
<dbReference type="InterPro" id="IPR028989">
    <property type="entry name" value="RimP_N"/>
</dbReference>
<dbReference type="InterPro" id="IPR028998">
    <property type="entry name" value="RimP_C"/>
</dbReference>
<dbReference type="Pfam" id="PF17384">
    <property type="entry name" value="DUF150_C"/>
    <property type="match status" value="1"/>
</dbReference>
<dbReference type="HAMAP" id="MF_01077">
    <property type="entry name" value="RimP"/>
    <property type="match status" value="1"/>
</dbReference>
<evidence type="ECO:0000259" key="6">
    <source>
        <dbReference type="Pfam" id="PF17384"/>
    </source>
</evidence>
<keyword evidence="2 3" id="KW-0690">Ribosome biogenesis</keyword>
<comment type="function">
    <text evidence="3">Required for maturation of 30S ribosomal subunits.</text>
</comment>
<dbReference type="RefSeq" id="WP_133573566.1">
    <property type="nucleotide sequence ID" value="NZ_SNYR01000003.1"/>
</dbReference>
<proteinExistence type="inferred from homology"/>
<protein>
    <recommendedName>
        <fullName evidence="3">Ribosome maturation factor RimP</fullName>
    </recommendedName>
</protein>
<evidence type="ECO:0000256" key="2">
    <source>
        <dbReference type="ARBA" id="ARBA00022517"/>
    </source>
</evidence>
<gene>
    <name evidence="3" type="primary">rimP</name>
    <name evidence="7" type="ORF">ATL17_2989</name>
</gene>
<dbReference type="Pfam" id="PF02576">
    <property type="entry name" value="RimP_N"/>
    <property type="match status" value="1"/>
</dbReference>
<dbReference type="InterPro" id="IPR035956">
    <property type="entry name" value="RimP_N_sf"/>
</dbReference>
<dbReference type="PANTHER" id="PTHR33867:SF1">
    <property type="entry name" value="RIBOSOME MATURATION FACTOR RIMP"/>
    <property type="match status" value="1"/>
</dbReference>
<dbReference type="CDD" id="cd01734">
    <property type="entry name" value="YlxS_C"/>
    <property type="match status" value="1"/>
</dbReference>
<comment type="similarity">
    <text evidence="3">Belongs to the RimP family.</text>
</comment>
<feature type="domain" description="Ribosome maturation factor RimP C-terminal" evidence="6">
    <location>
        <begin position="100"/>
        <end position="170"/>
    </location>
</feature>
<comment type="caution">
    <text evidence="7">The sequence shown here is derived from an EMBL/GenBank/DDBJ whole genome shotgun (WGS) entry which is preliminary data.</text>
</comment>
<dbReference type="GO" id="GO:0000028">
    <property type="term" value="P:ribosomal small subunit assembly"/>
    <property type="evidence" value="ECO:0007669"/>
    <property type="project" value="TreeGrafter"/>
</dbReference>
<organism evidence="7 8">
    <name type="scientific">Maritalea mobilis</name>
    <dbReference type="NCBI Taxonomy" id="483324"/>
    <lineage>
        <taxon>Bacteria</taxon>
        <taxon>Pseudomonadati</taxon>
        <taxon>Pseudomonadota</taxon>
        <taxon>Alphaproteobacteria</taxon>
        <taxon>Hyphomicrobiales</taxon>
        <taxon>Devosiaceae</taxon>
        <taxon>Maritalea</taxon>
    </lineage>
</organism>
<dbReference type="EMBL" id="SNYR01000003">
    <property type="protein sequence ID" value="TDQ61885.1"/>
    <property type="molecule type" value="Genomic_DNA"/>
</dbReference>
<dbReference type="Gene3D" id="3.30.300.70">
    <property type="entry name" value="RimP-like superfamily, N-terminal"/>
    <property type="match status" value="1"/>
</dbReference>
<sequence>MKQLLDLNEKAFGRAGPLEERIWAILEPVAEDMGYRLVRVRVTGDNGCTLQIMAENAQGDFTIEDCEKFSREISPILDVEEPIERAYHLEVSSPGVDRPLVRLSDFEMWAGHEAKIELAQLQDGRKRFRGTLQGVNEDQILIHIPDTPKGEEPVWALKIEDLAEAKLVMTDKLLDEARARQEAASPLDNPELETELDEADHDKDGTDEA</sequence>
<feature type="compositionally biased region" description="Acidic residues" evidence="4">
    <location>
        <begin position="190"/>
        <end position="199"/>
    </location>
</feature>
<name>A0A4R6VFM4_9HYPH</name>
<dbReference type="GO" id="GO:0006412">
    <property type="term" value="P:translation"/>
    <property type="evidence" value="ECO:0007669"/>
    <property type="project" value="TreeGrafter"/>
</dbReference>
<evidence type="ECO:0000256" key="1">
    <source>
        <dbReference type="ARBA" id="ARBA00022490"/>
    </source>
</evidence>
<dbReference type="AlphaFoldDB" id="A0A4R6VFM4"/>
<reference evidence="7 8" key="1">
    <citation type="submission" date="2019-03" db="EMBL/GenBank/DDBJ databases">
        <title>Genomic Encyclopedia of Type Strains, Phase III (KMG-III): the genomes of soil and plant-associated and newly described type strains.</title>
        <authorList>
            <person name="Whitman W."/>
        </authorList>
    </citation>
    <scope>NUCLEOTIDE SEQUENCE [LARGE SCALE GENOMIC DNA]</scope>
    <source>
        <strain evidence="7 8">CGMCC 1.7002</strain>
    </source>
</reference>
<evidence type="ECO:0000259" key="5">
    <source>
        <dbReference type="Pfam" id="PF02576"/>
    </source>
</evidence>
<dbReference type="Gene3D" id="2.30.30.180">
    <property type="entry name" value="Ribosome maturation factor RimP, C-terminal domain"/>
    <property type="match status" value="1"/>
</dbReference>
<dbReference type="InterPro" id="IPR036847">
    <property type="entry name" value="RimP_C_sf"/>
</dbReference>
<dbReference type="Proteomes" id="UP000295391">
    <property type="component" value="Unassembled WGS sequence"/>
</dbReference>
<dbReference type="PANTHER" id="PTHR33867">
    <property type="entry name" value="RIBOSOME MATURATION FACTOR RIMP"/>
    <property type="match status" value="1"/>
</dbReference>
<comment type="subcellular location">
    <subcellularLocation>
        <location evidence="3">Cytoplasm</location>
    </subcellularLocation>
</comment>
<keyword evidence="8" id="KW-1185">Reference proteome</keyword>
<evidence type="ECO:0000313" key="8">
    <source>
        <dbReference type="Proteomes" id="UP000295391"/>
    </source>
</evidence>
<feature type="region of interest" description="Disordered" evidence="4">
    <location>
        <begin position="179"/>
        <end position="209"/>
    </location>
</feature>
<dbReference type="GO" id="GO:0005829">
    <property type="term" value="C:cytosol"/>
    <property type="evidence" value="ECO:0007669"/>
    <property type="project" value="TreeGrafter"/>
</dbReference>
<feature type="domain" description="Ribosome maturation factor RimP N-terminal" evidence="5">
    <location>
        <begin position="25"/>
        <end position="97"/>
    </location>
</feature>
<evidence type="ECO:0000313" key="7">
    <source>
        <dbReference type="EMBL" id="TDQ61885.1"/>
    </source>
</evidence>
<dbReference type="SUPFAM" id="SSF75420">
    <property type="entry name" value="YhbC-like, N-terminal domain"/>
    <property type="match status" value="1"/>
</dbReference>
<dbReference type="OrthoDB" id="9805006at2"/>
<dbReference type="SUPFAM" id="SSF74942">
    <property type="entry name" value="YhbC-like, C-terminal domain"/>
    <property type="match status" value="1"/>
</dbReference>